<organism evidence="1 2">
    <name type="scientific">Rhizoclosmatium globosum</name>
    <dbReference type="NCBI Taxonomy" id="329046"/>
    <lineage>
        <taxon>Eukaryota</taxon>
        <taxon>Fungi</taxon>
        <taxon>Fungi incertae sedis</taxon>
        <taxon>Chytridiomycota</taxon>
        <taxon>Chytridiomycota incertae sedis</taxon>
        <taxon>Chytridiomycetes</taxon>
        <taxon>Chytridiales</taxon>
        <taxon>Chytriomycetaceae</taxon>
        <taxon>Rhizoclosmatium</taxon>
    </lineage>
</organism>
<comment type="caution">
    <text evidence="1">The sequence shown here is derived from an EMBL/GenBank/DDBJ whole genome shotgun (WGS) entry which is preliminary data.</text>
</comment>
<dbReference type="Proteomes" id="UP000193642">
    <property type="component" value="Unassembled WGS sequence"/>
</dbReference>
<dbReference type="AlphaFoldDB" id="A0A1Y2B7L3"/>
<keyword evidence="2" id="KW-1185">Reference proteome</keyword>
<proteinExistence type="predicted"/>
<dbReference type="EMBL" id="MCGO01000081">
    <property type="protein sequence ID" value="ORY30676.1"/>
    <property type="molecule type" value="Genomic_DNA"/>
</dbReference>
<accession>A0A1Y2B7L3</accession>
<reference evidence="1 2" key="1">
    <citation type="submission" date="2016-07" db="EMBL/GenBank/DDBJ databases">
        <title>Pervasive Adenine N6-methylation of Active Genes in Fungi.</title>
        <authorList>
            <consortium name="DOE Joint Genome Institute"/>
            <person name="Mondo S.J."/>
            <person name="Dannebaum R.O."/>
            <person name="Kuo R.C."/>
            <person name="Labutti K."/>
            <person name="Haridas S."/>
            <person name="Kuo A."/>
            <person name="Salamov A."/>
            <person name="Ahrendt S.R."/>
            <person name="Lipzen A."/>
            <person name="Sullivan W."/>
            <person name="Andreopoulos W.B."/>
            <person name="Clum A."/>
            <person name="Lindquist E."/>
            <person name="Daum C."/>
            <person name="Ramamoorthy G.K."/>
            <person name="Gryganskyi A."/>
            <person name="Culley D."/>
            <person name="Magnuson J.K."/>
            <person name="James T.Y."/>
            <person name="O'Malley M.A."/>
            <person name="Stajich J.E."/>
            <person name="Spatafora J.W."/>
            <person name="Visel A."/>
            <person name="Grigoriev I.V."/>
        </authorList>
    </citation>
    <scope>NUCLEOTIDE SEQUENCE [LARGE SCALE GENOMIC DNA]</scope>
    <source>
        <strain evidence="1 2">JEL800</strain>
    </source>
</reference>
<gene>
    <name evidence="1" type="ORF">BCR33DRAFT_724221</name>
</gene>
<name>A0A1Y2B7L3_9FUNG</name>
<evidence type="ECO:0000313" key="2">
    <source>
        <dbReference type="Proteomes" id="UP000193642"/>
    </source>
</evidence>
<evidence type="ECO:0000313" key="1">
    <source>
        <dbReference type="EMBL" id="ORY30676.1"/>
    </source>
</evidence>
<sequence length="112" mass="12679">MTLVCFDSSPPRGINIRALLFSRTKKLSSWSADQTPSLGLQDKMAPFSPGTFQESFAPSLLSTPTECHSNTTSQTNIRSLSQATKKKLLDKHEWSVCCWFWLKVIEFLSFIF</sequence>
<protein>
    <submittedName>
        <fullName evidence="1">Uncharacterized protein</fullName>
    </submittedName>
</protein>